<protein>
    <submittedName>
        <fullName evidence="2">Uncharacterized protein</fullName>
    </submittedName>
</protein>
<dbReference type="Proteomes" id="UP001315967">
    <property type="component" value="Chromosome"/>
</dbReference>
<feature type="region of interest" description="Disordered" evidence="1">
    <location>
        <begin position="46"/>
        <end position="67"/>
    </location>
</feature>
<sequence length="67" mass="8009">MALKDEDFLLKQTKDIDKAMEDLGLVYEDNLEDEREDPVDQYDFDLDSLEEKKEAEKPAKKKPFWKK</sequence>
<evidence type="ECO:0000313" key="3">
    <source>
        <dbReference type="Proteomes" id="UP001315967"/>
    </source>
</evidence>
<name>A0ABY5P3K9_9LACT</name>
<dbReference type="EMBL" id="CP102453">
    <property type="protein sequence ID" value="UUX33149.1"/>
    <property type="molecule type" value="Genomic_DNA"/>
</dbReference>
<evidence type="ECO:0000313" key="2">
    <source>
        <dbReference type="EMBL" id="UUX33149.1"/>
    </source>
</evidence>
<evidence type="ECO:0000256" key="1">
    <source>
        <dbReference type="SAM" id="MobiDB-lite"/>
    </source>
</evidence>
<proteinExistence type="predicted"/>
<feature type="compositionally biased region" description="Basic and acidic residues" evidence="1">
    <location>
        <begin position="49"/>
        <end position="58"/>
    </location>
</feature>
<accession>A0ABY5P3K9</accession>
<gene>
    <name evidence="2" type="ORF">NRE15_09570</name>
</gene>
<dbReference type="RefSeq" id="WP_313792651.1">
    <property type="nucleotide sequence ID" value="NZ_CP102453.1"/>
</dbReference>
<keyword evidence="3" id="KW-1185">Reference proteome</keyword>
<reference evidence="2 3" key="1">
    <citation type="submission" date="2022-08" db="EMBL/GenBank/DDBJ databases">
        <title>Aerococcaceae sp. nov isolated from spoiled eye mask.</title>
        <authorList>
            <person name="Zhou G."/>
            <person name="Xie X.-B."/>
            <person name="Shi Q.-S."/>
            <person name="Wang Y.-S."/>
            <person name="Wen X."/>
            <person name="Peng H."/>
            <person name="Yang X.-J."/>
            <person name="Tao H.-B."/>
            <person name="Huang X.-M."/>
        </authorList>
    </citation>
    <scope>NUCLEOTIDE SEQUENCE [LARGE SCALE GENOMIC DNA]</scope>
    <source>
        <strain evidence="3">DM20194951</strain>
    </source>
</reference>
<organism evidence="2 3">
    <name type="scientific">Fundicoccus culcitae</name>
    <dbReference type="NCBI Taxonomy" id="2969821"/>
    <lineage>
        <taxon>Bacteria</taxon>
        <taxon>Bacillati</taxon>
        <taxon>Bacillota</taxon>
        <taxon>Bacilli</taxon>
        <taxon>Lactobacillales</taxon>
        <taxon>Aerococcaceae</taxon>
        <taxon>Fundicoccus</taxon>
    </lineage>
</organism>